<protein>
    <submittedName>
        <fullName evidence="1">Uncharacterized protein</fullName>
    </submittedName>
</protein>
<sequence>MQKLFKTAERLQNGGVLGALPLAIVKRFVLKYGFKSECVQREIKSLMHQERARNVWDKRERGRADWYWYVEQPAWVPVNVALCSTL</sequence>
<keyword evidence="2" id="KW-1185">Reference proteome</keyword>
<comment type="caution">
    <text evidence="1">The sequence shown here is derived from an EMBL/GenBank/DDBJ whole genome shotgun (WGS) entry which is preliminary data.</text>
</comment>
<proteinExistence type="predicted"/>
<organism evidence="1 2">
    <name type="scientific">Caerostris extrusa</name>
    <name type="common">Bark spider</name>
    <name type="synonym">Caerostris bankana</name>
    <dbReference type="NCBI Taxonomy" id="172846"/>
    <lineage>
        <taxon>Eukaryota</taxon>
        <taxon>Metazoa</taxon>
        <taxon>Ecdysozoa</taxon>
        <taxon>Arthropoda</taxon>
        <taxon>Chelicerata</taxon>
        <taxon>Arachnida</taxon>
        <taxon>Araneae</taxon>
        <taxon>Araneomorphae</taxon>
        <taxon>Entelegynae</taxon>
        <taxon>Araneoidea</taxon>
        <taxon>Araneidae</taxon>
        <taxon>Caerostris</taxon>
    </lineage>
</organism>
<accession>A0AAV4QW03</accession>
<dbReference type="Proteomes" id="UP001054945">
    <property type="component" value="Unassembled WGS sequence"/>
</dbReference>
<name>A0AAV4QW03_CAEEX</name>
<reference evidence="1 2" key="1">
    <citation type="submission" date="2021-06" db="EMBL/GenBank/DDBJ databases">
        <title>Caerostris extrusa draft genome.</title>
        <authorList>
            <person name="Kono N."/>
            <person name="Arakawa K."/>
        </authorList>
    </citation>
    <scope>NUCLEOTIDE SEQUENCE [LARGE SCALE GENOMIC DNA]</scope>
</reference>
<evidence type="ECO:0000313" key="1">
    <source>
        <dbReference type="EMBL" id="GIY11898.1"/>
    </source>
</evidence>
<dbReference type="EMBL" id="BPLR01006719">
    <property type="protein sequence ID" value="GIY11898.1"/>
    <property type="molecule type" value="Genomic_DNA"/>
</dbReference>
<evidence type="ECO:0000313" key="2">
    <source>
        <dbReference type="Proteomes" id="UP001054945"/>
    </source>
</evidence>
<dbReference type="AlphaFoldDB" id="A0AAV4QW03"/>
<gene>
    <name evidence="1" type="ORF">CEXT_743961</name>
</gene>